<feature type="compositionally biased region" description="Low complexity" evidence="1">
    <location>
        <begin position="199"/>
        <end position="215"/>
    </location>
</feature>
<name>A0ABQ5SIZ5_9CHLO</name>
<dbReference type="PANTHER" id="PTHR41747">
    <property type="entry name" value="CHROMOSOME UNDETERMINED SCAFFOLD_128, WHOLE GENOME SHOTGUN SEQUENCE"/>
    <property type="match status" value="1"/>
</dbReference>
<feature type="region of interest" description="Disordered" evidence="1">
    <location>
        <begin position="356"/>
        <end position="377"/>
    </location>
</feature>
<evidence type="ECO:0000256" key="1">
    <source>
        <dbReference type="SAM" id="MobiDB-lite"/>
    </source>
</evidence>
<evidence type="ECO:0000313" key="3">
    <source>
        <dbReference type="Proteomes" id="UP001165090"/>
    </source>
</evidence>
<accession>A0ABQ5SIZ5</accession>
<keyword evidence="3" id="KW-1185">Reference proteome</keyword>
<gene>
    <name evidence="2" type="ORF">VaNZ11_014072</name>
</gene>
<feature type="region of interest" description="Disordered" evidence="1">
    <location>
        <begin position="1"/>
        <end position="56"/>
    </location>
</feature>
<comment type="caution">
    <text evidence="2">The sequence shown here is derived from an EMBL/GenBank/DDBJ whole genome shotgun (WGS) entry which is preliminary data.</text>
</comment>
<dbReference type="EMBL" id="BSDZ01000086">
    <property type="protein sequence ID" value="GLI69458.1"/>
    <property type="molecule type" value="Genomic_DNA"/>
</dbReference>
<feature type="region of interest" description="Disordered" evidence="1">
    <location>
        <begin position="309"/>
        <end position="339"/>
    </location>
</feature>
<sequence>MSSGQKGVMLCERPGPSQMDTGPAPKPFLPSSMPSGLEPLGLVPTQKNFPPSLAPKPPNINLKSIATVRSIEQENRLMALQEEERKMAEATKAENVSAFGAQLRAAILSGDDVGFWRAAKHAEDVKQSVEVSKSRAEAAASAKAVGSGGTGGGDGGATMASMNSFVDDLFQQATLALYSPGRTDGTKDASTSAAVAAVGPAAVTSSATPRSAAGGSRKGRGSSKPAWALTEDEVVKLEDAEEEELLKFADELDFDAFMSALDDPELQECVKASSGEGGKGPAPGEEKAWRRNLVKAMNHVALKRVAAAARRAERDREDNDSASVAVGSEGGATALSRATAASKFKSEAGAAKRAALSEVKGDGGGWDASTRASDDVARMERAKAATQEAYEFLRENPELRAVHSPASVRALITKTESQIATGKAAS</sequence>
<dbReference type="PANTHER" id="PTHR41747:SF1">
    <property type="entry name" value="CHROMOSOME UNDETERMINED SCAFFOLD_128, WHOLE GENOME SHOTGUN SEQUENCE"/>
    <property type="match status" value="1"/>
</dbReference>
<evidence type="ECO:0000313" key="2">
    <source>
        <dbReference type="EMBL" id="GLI69458.1"/>
    </source>
</evidence>
<protein>
    <submittedName>
        <fullName evidence="2">Uncharacterized protein</fullName>
    </submittedName>
</protein>
<organism evidence="2 3">
    <name type="scientific">Volvox africanus</name>
    <dbReference type="NCBI Taxonomy" id="51714"/>
    <lineage>
        <taxon>Eukaryota</taxon>
        <taxon>Viridiplantae</taxon>
        <taxon>Chlorophyta</taxon>
        <taxon>core chlorophytes</taxon>
        <taxon>Chlorophyceae</taxon>
        <taxon>CS clade</taxon>
        <taxon>Chlamydomonadales</taxon>
        <taxon>Volvocaceae</taxon>
        <taxon>Volvox</taxon>
    </lineage>
</organism>
<dbReference type="Proteomes" id="UP001165090">
    <property type="component" value="Unassembled WGS sequence"/>
</dbReference>
<proteinExistence type="predicted"/>
<reference evidence="2 3" key="1">
    <citation type="journal article" date="2023" name="IScience">
        <title>Expanded male sex-determining region conserved during the evolution of homothallism in the green alga Volvox.</title>
        <authorList>
            <person name="Yamamoto K."/>
            <person name="Matsuzaki R."/>
            <person name="Mahakham W."/>
            <person name="Heman W."/>
            <person name="Sekimoto H."/>
            <person name="Kawachi M."/>
            <person name="Minakuchi Y."/>
            <person name="Toyoda A."/>
            <person name="Nozaki H."/>
        </authorList>
    </citation>
    <scope>NUCLEOTIDE SEQUENCE [LARGE SCALE GENOMIC DNA]</scope>
    <source>
        <strain evidence="2 3">NIES-4468</strain>
    </source>
</reference>
<feature type="compositionally biased region" description="Basic and acidic residues" evidence="1">
    <location>
        <begin position="310"/>
        <end position="319"/>
    </location>
</feature>
<feature type="region of interest" description="Disordered" evidence="1">
    <location>
        <begin position="199"/>
        <end position="230"/>
    </location>
</feature>